<dbReference type="InterPro" id="IPR036629">
    <property type="entry name" value="YjbJ_sf"/>
</dbReference>
<reference evidence="3" key="2">
    <citation type="submission" date="2016-02" db="EMBL/GenBank/DDBJ databases">
        <title>Draft genome sequence of five rapidly growing Mycobacterium species.</title>
        <authorList>
            <person name="Katahira K."/>
            <person name="Gotou Y."/>
            <person name="Iida K."/>
            <person name="Ogura Y."/>
            <person name="Hayashi T."/>
        </authorList>
    </citation>
    <scope>NUCLEOTIDE SEQUENCE [LARGE SCALE GENOMIC DNA]</scope>
    <source>
        <strain evidence="3">JCM6368</strain>
    </source>
</reference>
<protein>
    <submittedName>
        <fullName evidence="2">CsbD-like protein</fullName>
    </submittedName>
</protein>
<gene>
    <name evidence="2" type="ORF">RMCFA_0182</name>
</gene>
<name>A0A117ICT8_MYCFO</name>
<dbReference type="EMBL" id="BCSZ01000002">
    <property type="protein sequence ID" value="GAT00068.1"/>
    <property type="molecule type" value="Genomic_DNA"/>
</dbReference>
<proteinExistence type="predicted"/>
<dbReference type="SUPFAM" id="SSF69047">
    <property type="entry name" value="Hypothetical protein YjbJ"/>
    <property type="match status" value="1"/>
</dbReference>
<organism evidence="2 3">
    <name type="scientific">Mycolicibacterium fortuitum subsp. acetamidolyticum</name>
    <dbReference type="NCBI Taxonomy" id="144550"/>
    <lineage>
        <taxon>Bacteria</taxon>
        <taxon>Bacillati</taxon>
        <taxon>Actinomycetota</taxon>
        <taxon>Actinomycetes</taxon>
        <taxon>Mycobacteriales</taxon>
        <taxon>Mycobacteriaceae</taxon>
        <taxon>Mycolicibacterium</taxon>
    </lineage>
</organism>
<evidence type="ECO:0000256" key="1">
    <source>
        <dbReference type="SAM" id="MobiDB-lite"/>
    </source>
</evidence>
<feature type="compositionally biased region" description="Basic and acidic residues" evidence="1">
    <location>
        <begin position="122"/>
        <end position="133"/>
    </location>
</feature>
<sequence length="133" mass="14278">MPGSRRNIREIADSSVNPVAAEWAAVYYGPVWAILLALGEVEASWKPAKRKANMTEKNSGPEEGIKAVVEDVKGKAKEAVGTVTGRDDLVSEGKAQQDKADAQKDVAKKEAEAESARAGAKAAEKRQEAYQRP</sequence>
<accession>A0A117ICT8</accession>
<evidence type="ECO:0000313" key="3">
    <source>
        <dbReference type="Proteomes" id="UP000069705"/>
    </source>
</evidence>
<comment type="caution">
    <text evidence="2">The sequence shown here is derived from an EMBL/GenBank/DDBJ whole genome shotgun (WGS) entry which is preliminary data.</text>
</comment>
<dbReference type="Proteomes" id="UP000069705">
    <property type="component" value="Unassembled WGS sequence"/>
</dbReference>
<evidence type="ECO:0000313" key="2">
    <source>
        <dbReference type="EMBL" id="GAT00068.1"/>
    </source>
</evidence>
<feature type="compositionally biased region" description="Basic and acidic residues" evidence="1">
    <location>
        <begin position="85"/>
        <end position="115"/>
    </location>
</feature>
<feature type="region of interest" description="Disordered" evidence="1">
    <location>
        <begin position="82"/>
        <end position="133"/>
    </location>
</feature>
<dbReference type="AlphaFoldDB" id="A0A117ICT8"/>
<reference evidence="2 3" key="1">
    <citation type="journal article" date="2016" name="Genome Announc.">
        <title>Draft Genome Sequences of Five Rapidly Growing Mycobacterium Species, M. thermoresistibile, M. fortuitum subsp. acetamidolyticum, M. canariasense, M. brisbanense, and M. novocastrense.</title>
        <authorList>
            <person name="Katahira K."/>
            <person name="Ogura Y."/>
            <person name="Gotoh Y."/>
            <person name="Hayashi T."/>
        </authorList>
    </citation>
    <scope>NUCLEOTIDE SEQUENCE [LARGE SCALE GENOMIC DNA]</scope>
    <source>
        <strain evidence="2 3">JCM6368</strain>
    </source>
</reference>